<reference evidence="2" key="2">
    <citation type="submission" date="2021-04" db="EMBL/GenBank/DDBJ databases">
        <authorList>
            <person name="Gilroy R."/>
        </authorList>
    </citation>
    <scope>NUCLEOTIDE SEQUENCE</scope>
    <source>
        <strain evidence="2">ChiHjej12B11-9795</strain>
    </source>
</reference>
<evidence type="ECO:0000313" key="2">
    <source>
        <dbReference type="EMBL" id="HJA86153.1"/>
    </source>
</evidence>
<dbReference type="SUPFAM" id="SSF63825">
    <property type="entry name" value="YWTD domain"/>
    <property type="match status" value="1"/>
</dbReference>
<proteinExistence type="predicted"/>
<comment type="caution">
    <text evidence="2">The sequence shown here is derived from an EMBL/GenBank/DDBJ whole genome shotgun (WGS) entry which is preliminary data.</text>
</comment>
<dbReference type="PROSITE" id="PS51257">
    <property type="entry name" value="PROKAR_LIPOPROTEIN"/>
    <property type="match status" value="1"/>
</dbReference>
<dbReference type="EMBL" id="DWZI01000042">
    <property type="protein sequence ID" value="HJA86153.1"/>
    <property type="molecule type" value="Genomic_DNA"/>
</dbReference>
<dbReference type="Pfam" id="PF17170">
    <property type="entry name" value="DUF5128"/>
    <property type="match status" value="1"/>
</dbReference>
<name>A0A9D2HXY6_9BACE</name>
<dbReference type="AlphaFoldDB" id="A0A9D2HXY6"/>
<reference evidence="2" key="1">
    <citation type="journal article" date="2021" name="PeerJ">
        <title>Extensive microbial diversity within the chicken gut microbiome revealed by metagenomics and culture.</title>
        <authorList>
            <person name="Gilroy R."/>
            <person name="Ravi A."/>
            <person name="Getino M."/>
            <person name="Pursley I."/>
            <person name="Horton D.L."/>
            <person name="Alikhan N.F."/>
            <person name="Baker D."/>
            <person name="Gharbi K."/>
            <person name="Hall N."/>
            <person name="Watson M."/>
            <person name="Adriaenssens E.M."/>
            <person name="Foster-Nyarko E."/>
            <person name="Jarju S."/>
            <person name="Secka A."/>
            <person name="Antonio M."/>
            <person name="Oren A."/>
            <person name="Chaudhuri R.R."/>
            <person name="La Ragione R."/>
            <person name="Hildebrand F."/>
            <person name="Pallen M.J."/>
        </authorList>
    </citation>
    <scope>NUCLEOTIDE SEQUENCE</scope>
    <source>
        <strain evidence="2">ChiHjej12B11-9795</strain>
    </source>
</reference>
<accession>A0A9D2HXY6</accession>
<dbReference type="InterPro" id="IPR011042">
    <property type="entry name" value="6-blade_b-propeller_TolB-like"/>
</dbReference>
<feature type="signal peptide" evidence="1">
    <location>
        <begin position="1"/>
        <end position="18"/>
    </location>
</feature>
<evidence type="ECO:0000256" key="1">
    <source>
        <dbReference type="SAM" id="SignalP"/>
    </source>
</evidence>
<gene>
    <name evidence="2" type="ORF">H9950_08210</name>
</gene>
<dbReference type="Gene3D" id="2.120.10.30">
    <property type="entry name" value="TolB, C-terminal domain"/>
    <property type="match status" value="1"/>
</dbReference>
<feature type="chain" id="PRO_5039182503" evidence="1">
    <location>
        <begin position="19"/>
        <end position="393"/>
    </location>
</feature>
<evidence type="ECO:0000313" key="3">
    <source>
        <dbReference type="Proteomes" id="UP000823862"/>
    </source>
</evidence>
<keyword evidence="1" id="KW-0732">Signal</keyword>
<sequence length="393" mass="44696">MNRLSRYLWLLAGCLFFAACKETQKTNNIPTFDLQKDYPEQDVFIQDIADVTYIPLETTDESVLGVIGGVICLNDTLVISDSQQNKVFFFDRQGKYLSSFGHVGGGKTEYFFLHKLCVDPDRREILVYDSPTKSRIVVYDFAGNFIRELKLSEKISADGIYDYDKDYLLAYDVYMLEIPGEGAPNPYPYCLISKTTGEVTRLPLKVEKRKNNTFYYDAGNGNLMLSTIGMSPLIKKGDDAVISDFALDTIYRYANRVLEPIAIRQGGEGNMGLLSSMLVMSDLYYFLETSDVQVNPKSHQIESSEDRLLMYDLKTGRVVSAQLRNKDIPQRDNHAAFGMSDVVLPDNSIFSYYVPELLYRHDEQHQLFGELKALMSRIDPESNPVLMIAKCKE</sequence>
<protein>
    <submittedName>
        <fullName evidence="2">6-bladed beta-propeller</fullName>
    </submittedName>
</protein>
<organism evidence="2 3">
    <name type="scientific">Candidatus Bacteroides avicola</name>
    <dbReference type="NCBI Taxonomy" id="2838468"/>
    <lineage>
        <taxon>Bacteria</taxon>
        <taxon>Pseudomonadati</taxon>
        <taxon>Bacteroidota</taxon>
        <taxon>Bacteroidia</taxon>
        <taxon>Bacteroidales</taxon>
        <taxon>Bacteroidaceae</taxon>
        <taxon>Bacteroides</taxon>
    </lineage>
</organism>
<dbReference type="Proteomes" id="UP000823862">
    <property type="component" value="Unassembled WGS sequence"/>
</dbReference>